<evidence type="ECO:0000313" key="2">
    <source>
        <dbReference type="EMBL" id="PNX56671.1"/>
    </source>
</evidence>
<dbReference type="Proteomes" id="UP000236291">
    <property type="component" value="Unassembled WGS sequence"/>
</dbReference>
<protein>
    <submittedName>
        <fullName evidence="2">Putative serine threonine-protein kinase</fullName>
    </submittedName>
</protein>
<organism evidence="2 3">
    <name type="scientific">Trifolium pratense</name>
    <name type="common">Red clover</name>
    <dbReference type="NCBI Taxonomy" id="57577"/>
    <lineage>
        <taxon>Eukaryota</taxon>
        <taxon>Viridiplantae</taxon>
        <taxon>Streptophyta</taxon>
        <taxon>Embryophyta</taxon>
        <taxon>Tracheophyta</taxon>
        <taxon>Spermatophyta</taxon>
        <taxon>Magnoliopsida</taxon>
        <taxon>eudicotyledons</taxon>
        <taxon>Gunneridae</taxon>
        <taxon>Pentapetalae</taxon>
        <taxon>rosids</taxon>
        <taxon>fabids</taxon>
        <taxon>Fabales</taxon>
        <taxon>Fabaceae</taxon>
        <taxon>Papilionoideae</taxon>
        <taxon>50 kb inversion clade</taxon>
        <taxon>NPAAA clade</taxon>
        <taxon>Hologalegina</taxon>
        <taxon>IRL clade</taxon>
        <taxon>Trifolieae</taxon>
        <taxon>Trifolium</taxon>
    </lineage>
</organism>
<feature type="compositionally biased region" description="Low complexity" evidence="1">
    <location>
        <begin position="15"/>
        <end position="63"/>
    </location>
</feature>
<accession>A0A2K3JRK7</accession>
<evidence type="ECO:0000313" key="3">
    <source>
        <dbReference type="Proteomes" id="UP000236291"/>
    </source>
</evidence>
<dbReference type="ExpressionAtlas" id="A0A2K3JRK7">
    <property type="expression patterns" value="baseline"/>
</dbReference>
<dbReference type="AlphaFoldDB" id="A0A2K3JRK7"/>
<reference evidence="2 3" key="1">
    <citation type="journal article" date="2014" name="Am. J. Bot.">
        <title>Genome assembly and annotation for red clover (Trifolium pratense; Fabaceae).</title>
        <authorList>
            <person name="Istvanek J."/>
            <person name="Jaros M."/>
            <person name="Krenek A."/>
            <person name="Repkova J."/>
        </authorList>
    </citation>
    <scope>NUCLEOTIDE SEQUENCE [LARGE SCALE GENOMIC DNA]</scope>
    <source>
        <strain evidence="3">cv. Tatra</strain>
        <tissue evidence="2">Young leaves</tissue>
    </source>
</reference>
<dbReference type="GO" id="GO:0016301">
    <property type="term" value="F:kinase activity"/>
    <property type="evidence" value="ECO:0007669"/>
    <property type="project" value="UniProtKB-KW"/>
</dbReference>
<evidence type="ECO:0000256" key="1">
    <source>
        <dbReference type="SAM" id="MobiDB-lite"/>
    </source>
</evidence>
<name>A0A2K3JRK7_TRIPR</name>
<feature type="region of interest" description="Disordered" evidence="1">
    <location>
        <begin position="1"/>
        <end position="66"/>
    </location>
</feature>
<dbReference type="EMBL" id="ASHM01075072">
    <property type="protein sequence ID" value="PNX56671.1"/>
    <property type="molecule type" value="Genomic_DNA"/>
</dbReference>
<dbReference type="STRING" id="57577.A0A2K3JRK7"/>
<keyword evidence="2" id="KW-0808">Transferase</keyword>
<keyword evidence="2" id="KW-0418">Kinase</keyword>
<sequence>MGCVNSKKTGEADTVSPVGPYVYSSSSRKRSNGSGRSMVVETSPSSRGNSGVVVNVTHQQQHQGDLKPAEWKKGDLNVKIGFYHRFVEGEQIAAGWPSWLTSVAGEAIHGLVPLKTDSFEKLDKRIAVRCAINRSRICGFDNIRL</sequence>
<comment type="caution">
    <text evidence="2">The sequence shown here is derived from an EMBL/GenBank/DDBJ whole genome shotgun (WGS) entry which is preliminary data.</text>
</comment>
<proteinExistence type="predicted"/>
<reference evidence="2 3" key="2">
    <citation type="journal article" date="2017" name="Front. Plant Sci.">
        <title>Gene Classification and Mining of Molecular Markers Useful in Red Clover (Trifolium pratense) Breeding.</title>
        <authorList>
            <person name="Istvanek J."/>
            <person name="Dluhosova J."/>
            <person name="Dluhos P."/>
            <person name="Patkova L."/>
            <person name="Nedelnik J."/>
            <person name="Repkova J."/>
        </authorList>
    </citation>
    <scope>NUCLEOTIDE SEQUENCE [LARGE SCALE GENOMIC DNA]</scope>
    <source>
        <strain evidence="3">cv. Tatra</strain>
        <tissue evidence="2">Young leaves</tissue>
    </source>
</reference>
<gene>
    <name evidence="2" type="ORF">L195_g050000</name>
</gene>